<reference evidence="8" key="1">
    <citation type="submission" date="2017-01" db="EMBL/GenBank/DDBJ databases">
        <title>Comparative genomics of anhydrobiosis in the tardigrade Hypsibius dujardini.</title>
        <authorList>
            <person name="Yoshida Y."/>
            <person name="Koutsovoulos G."/>
            <person name="Laetsch D."/>
            <person name="Stevens L."/>
            <person name="Kumar S."/>
            <person name="Horikawa D."/>
            <person name="Ishino K."/>
            <person name="Komine S."/>
            <person name="Tomita M."/>
            <person name="Blaxter M."/>
            <person name="Arakawa K."/>
        </authorList>
    </citation>
    <scope>NUCLEOTIDE SEQUENCE [LARGE SCALE GENOMIC DNA]</scope>
    <source>
        <strain evidence="8">Z151</strain>
    </source>
</reference>
<evidence type="ECO:0000313" key="8">
    <source>
        <dbReference type="Proteomes" id="UP000192578"/>
    </source>
</evidence>
<organism evidence="7 8">
    <name type="scientific">Hypsibius exemplaris</name>
    <name type="common">Freshwater tardigrade</name>
    <dbReference type="NCBI Taxonomy" id="2072580"/>
    <lineage>
        <taxon>Eukaryota</taxon>
        <taxon>Metazoa</taxon>
        <taxon>Ecdysozoa</taxon>
        <taxon>Tardigrada</taxon>
        <taxon>Eutardigrada</taxon>
        <taxon>Parachela</taxon>
        <taxon>Hypsibioidea</taxon>
        <taxon>Hypsibiidae</taxon>
        <taxon>Hypsibius</taxon>
    </lineage>
</organism>
<dbReference type="GO" id="GO:0005975">
    <property type="term" value="P:carbohydrate metabolic process"/>
    <property type="evidence" value="ECO:0007669"/>
    <property type="project" value="InterPro"/>
</dbReference>
<comment type="caution">
    <text evidence="7">The sequence shown here is derived from an EMBL/GenBank/DDBJ whole genome shotgun (WGS) entry which is preliminary data.</text>
</comment>
<dbReference type="AlphaFoldDB" id="A0A9X6NJA0"/>
<evidence type="ECO:0000256" key="4">
    <source>
        <dbReference type="SAM" id="MobiDB-lite"/>
    </source>
</evidence>
<dbReference type="SMART" id="SM00494">
    <property type="entry name" value="ChtBD2"/>
    <property type="match status" value="1"/>
</dbReference>
<dbReference type="GO" id="GO:0006032">
    <property type="term" value="P:chitin catabolic process"/>
    <property type="evidence" value="ECO:0007669"/>
    <property type="project" value="TreeGrafter"/>
</dbReference>
<evidence type="ECO:0000256" key="2">
    <source>
        <dbReference type="ARBA" id="ARBA00022669"/>
    </source>
</evidence>
<feature type="compositionally biased region" description="Low complexity" evidence="4">
    <location>
        <begin position="576"/>
        <end position="593"/>
    </location>
</feature>
<dbReference type="OrthoDB" id="73875at2759"/>
<protein>
    <submittedName>
        <fullName evidence="7">Chitotriosidase-1</fullName>
    </submittedName>
</protein>
<feature type="region of interest" description="Disordered" evidence="4">
    <location>
        <begin position="758"/>
        <end position="789"/>
    </location>
</feature>
<accession>A0A9X6NJA0</accession>
<keyword evidence="3" id="KW-1015">Disulfide bond</keyword>
<evidence type="ECO:0000256" key="3">
    <source>
        <dbReference type="ARBA" id="ARBA00023157"/>
    </source>
</evidence>
<dbReference type="SMART" id="SM00636">
    <property type="entry name" value="Glyco_18"/>
    <property type="match status" value="1"/>
</dbReference>
<evidence type="ECO:0000259" key="6">
    <source>
        <dbReference type="PROSITE" id="PS51910"/>
    </source>
</evidence>
<evidence type="ECO:0000313" key="7">
    <source>
        <dbReference type="EMBL" id="OWA53603.1"/>
    </source>
</evidence>
<dbReference type="GO" id="GO:0005576">
    <property type="term" value="C:extracellular region"/>
    <property type="evidence" value="ECO:0007669"/>
    <property type="project" value="InterPro"/>
</dbReference>
<dbReference type="SUPFAM" id="SSF54556">
    <property type="entry name" value="Chitinase insertion domain"/>
    <property type="match status" value="1"/>
</dbReference>
<feature type="compositionally biased region" description="Polar residues" evidence="4">
    <location>
        <begin position="601"/>
        <end position="611"/>
    </location>
</feature>
<keyword evidence="2" id="KW-0147">Chitin-binding</keyword>
<dbReference type="GO" id="GO:0008061">
    <property type="term" value="F:chitin binding"/>
    <property type="evidence" value="ECO:0007669"/>
    <property type="project" value="UniProtKB-KW"/>
</dbReference>
<dbReference type="InterPro" id="IPR017853">
    <property type="entry name" value="GH"/>
</dbReference>
<dbReference type="FunFam" id="3.10.50.10:FF:000001">
    <property type="entry name" value="Chitinase 3-like 1"/>
    <property type="match status" value="1"/>
</dbReference>
<dbReference type="GO" id="GO:0004568">
    <property type="term" value="F:chitinase activity"/>
    <property type="evidence" value="ECO:0007669"/>
    <property type="project" value="TreeGrafter"/>
</dbReference>
<evidence type="ECO:0000256" key="1">
    <source>
        <dbReference type="ARBA" id="ARBA00009121"/>
    </source>
</evidence>
<dbReference type="PANTHER" id="PTHR11177:SF399">
    <property type="entry name" value="CHITINASE 6, ISOFORM C"/>
    <property type="match status" value="1"/>
</dbReference>
<feature type="region of interest" description="Disordered" evidence="4">
    <location>
        <begin position="652"/>
        <end position="745"/>
    </location>
</feature>
<sequence length="847" mass="92878">MSLVAFSFQKLCHIVLIIGSLVLSGVRGGYKTVCYYESWAVYRRVDAKLGADFTLSPPPCTHLIYAFALIKEGVIEPFDALVDLDGDGQYGGYQKFNLITKSAKPVTTLLAVGGWNAGSQAFSDMAMDPDTREEFGKQAVTYLRRHGFQGLDIDWEYPADREGSRPEDRENFSLLLQDTRAAFDAEVLAPGNKRLLLTVALSPHPDKTEKSYDLATIGQYVDFVNLMTYDYARAGWSMEMKPHNPLWKRPEDTPWQSQLNAEWAVQTMIKGGIAPEKLILGIPTYGATYKINPKIAPKIHGSHLGGGDAGPITKEKGYLAYSEICRRMKLESGWTISMDQSGVPVCYRNSEWMSYESPKSARNKALFAMRYKLGGAMVWSLATDDFNGFCDGKKYGLTQILRDTFDASSKMMGRGEQYGTSSQSDASDVVAQYCLSDAKGGSGGDCQVKVFCPEMTRSFLPYELSCVQTLGKCSYPRVQICDVPKLAKGSKPKYRLYLDSTRPANVTCTSGLTVKPAIDVVTVKDKCKKQSLSCTGNQLGGYNIVNYICPAGSEFDTTLKVCKIPDTLDPDDDPCADQPSSPVKSSSSAVTVSHANDKPRTQLQRPGYQAQSVPGLNQQLDYFHFPKQQDFDAIFDKPVPTATPALAPEIADPQTQVGNDGQSSQVEQQQVESDNNEDDTVGKPFQPPVTAAPIPPTNPPVASPQKPLFRNRPKFVPTPSRARPKAAPPANALKFPDDFPSPSQQSVLLPFQVPKRTFSSRPVKAPPVSQTSSPEDTGRRNPTALQKPVCSPIGARIPNPKKPCSASFLVCMTPFTVLELKCARGLIYDGTLHFCLPPNLSVRCKQA</sequence>
<gene>
    <name evidence="7" type="ORF">BV898_18024</name>
</gene>
<dbReference type="InterPro" id="IPR001223">
    <property type="entry name" value="Glyco_hydro18_cat"/>
</dbReference>
<dbReference type="SUPFAM" id="SSF51445">
    <property type="entry name" value="(Trans)glycosidases"/>
    <property type="match status" value="1"/>
</dbReference>
<dbReference type="PROSITE" id="PS51910">
    <property type="entry name" value="GH18_2"/>
    <property type="match status" value="1"/>
</dbReference>
<feature type="compositionally biased region" description="Low complexity" evidence="4">
    <location>
        <begin position="662"/>
        <end position="673"/>
    </location>
</feature>
<feature type="domain" description="Chitin-binding type-2" evidence="5">
    <location>
        <begin position="787"/>
        <end position="846"/>
    </location>
</feature>
<feature type="domain" description="GH18" evidence="6">
    <location>
        <begin position="30"/>
        <end position="408"/>
    </location>
</feature>
<dbReference type="InterPro" id="IPR011583">
    <property type="entry name" value="Chitinase_II/V-like_cat"/>
</dbReference>
<evidence type="ECO:0000259" key="5">
    <source>
        <dbReference type="PROSITE" id="PS50940"/>
    </source>
</evidence>
<feature type="region of interest" description="Disordered" evidence="4">
    <location>
        <begin position="570"/>
        <end position="611"/>
    </location>
</feature>
<dbReference type="Gene3D" id="3.10.50.10">
    <property type="match status" value="1"/>
</dbReference>
<comment type="similarity">
    <text evidence="1">Belongs to the glycosyl hydrolase 18 family. Chitinase class II subfamily.</text>
</comment>
<dbReference type="EMBL" id="MTYJ01000332">
    <property type="protein sequence ID" value="OWA53603.1"/>
    <property type="molecule type" value="Genomic_DNA"/>
</dbReference>
<dbReference type="Gene3D" id="3.20.20.80">
    <property type="entry name" value="Glycosidases"/>
    <property type="match status" value="1"/>
</dbReference>
<dbReference type="PROSITE" id="PS50940">
    <property type="entry name" value="CHIT_BIND_II"/>
    <property type="match status" value="2"/>
</dbReference>
<dbReference type="Pfam" id="PF00704">
    <property type="entry name" value="Glyco_hydro_18"/>
    <property type="match status" value="1"/>
</dbReference>
<feature type="compositionally biased region" description="Pro residues" evidence="4">
    <location>
        <begin position="693"/>
        <end position="702"/>
    </location>
</feature>
<dbReference type="InterPro" id="IPR050314">
    <property type="entry name" value="Glycosyl_Hydrlase_18"/>
</dbReference>
<keyword evidence="8" id="KW-1185">Reference proteome</keyword>
<dbReference type="InterPro" id="IPR029070">
    <property type="entry name" value="Chitinase_insertion_sf"/>
</dbReference>
<proteinExistence type="inferred from homology"/>
<dbReference type="Proteomes" id="UP000192578">
    <property type="component" value="Unassembled WGS sequence"/>
</dbReference>
<dbReference type="PANTHER" id="PTHR11177">
    <property type="entry name" value="CHITINASE"/>
    <property type="match status" value="1"/>
</dbReference>
<name>A0A9X6NJA0_HYPEX</name>
<feature type="domain" description="Chitin-binding type-2" evidence="5">
    <location>
        <begin position="505"/>
        <end position="577"/>
    </location>
</feature>
<dbReference type="InterPro" id="IPR002557">
    <property type="entry name" value="Chitin-bd_dom"/>
</dbReference>